<evidence type="ECO:0000256" key="1">
    <source>
        <dbReference type="SAM" id="Phobius"/>
    </source>
</evidence>
<feature type="chain" id="PRO_5013930556" evidence="2">
    <location>
        <begin position="31"/>
        <end position="298"/>
    </location>
</feature>
<protein>
    <submittedName>
        <fullName evidence="3">Uncharacterized protein</fullName>
    </submittedName>
</protein>
<feature type="signal peptide" evidence="2">
    <location>
        <begin position="1"/>
        <end position="30"/>
    </location>
</feature>
<organism evidence="3 4">
    <name type="scientific">Candidatus Magasanikbacteria bacterium CG11_big_fil_rev_8_21_14_0_20_39_34</name>
    <dbReference type="NCBI Taxonomy" id="1974653"/>
    <lineage>
        <taxon>Bacteria</taxon>
        <taxon>Candidatus Magasanikiibacteriota</taxon>
    </lineage>
</organism>
<comment type="caution">
    <text evidence="3">The sequence shown here is derived from an EMBL/GenBank/DDBJ whole genome shotgun (WGS) entry which is preliminary data.</text>
</comment>
<dbReference type="EMBL" id="PCWN01000009">
    <property type="protein sequence ID" value="PIR03710.1"/>
    <property type="molecule type" value="Genomic_DNA"/>
</dbReference>
<accession>A0A2H0N490</accession>
<reference evidence="3 4" key="1">
    <citation type="submission" date="2017-09" db="EMBL/GenBank/DDBJ databases">
        <title>Depth-based differentiation of microbial function through sediment-hosted aquifers and enrichment of novel symbionts in the deep terrestrial subsurface.</title>
        <authorList>
            <person name="Probst A.J."/>
            <person name="Ladd B."/>
            <person name="Jarett J.K."/>
            <person name="Geller-Mcgrath D.E."/>
            <person name="Sieber C.M."/>
            <person name="Emerson J.B."/>
            <person name="Anantharaman K."/>
            <person name="Thomas B.C."/>
            <person name="Malmstrom R."/>
            <person name="Stieglmeier M."/>
            <person name="Klingl A."/>
            <person name="Woyke T."/>
            <person name="Ryan C.M."/>
            <person name="Banfield J.F."/>
        </authorList>
    </citation>
    <scope>NUCLEOTIDE SEQUENCE [LARGE SCALE GENOMIC DNA]</scope>
    <source>
        <strain evidence="3">CG11_big_fil_rev_8_21_14_0_20_39_34</strain>
    </source>
</reference>
<evidence type="ECO:0000256" key="2">
    <source>
        <dbReference type="SAM" id="SignalP"/>
    </source>
</evidence>
<feature type="transmembrane region" description="Helical" evidence="1">
    <location>
        <begin position="269"/>
        <end position="294"/>
    </location>
</feature>
<keyword evidence="2" id="KW-0732">Signal</keyword>
<evidence type="ECO:0000313" key="3">
    <source>
        <dbReference type="EMBL" id="PIR03710.1"/>
    </source>
</evidence>
<dbReference type="InterPro" id="IPR043993">
    <property type="entry name" value="T4SS_pilin"/>
</dbReference>
<dbReference type="AlphaFoldDB" id="A0A2H0N490"/>
<proteinExistence type="predicted"/>
<name>A0A2H0N490_9BACT</name>
<keyword evidence="1" id="KW-0472">Membrane</keyword>
<gene>
    <name evidence="3" type="ORF">COV59_04535</name>
</gene>
<keyword evidence="1" id="KW-0812">Transmembrane</keyword>
<sequence length="298" mass="32891">MKQHFSKIFFFMAPLLVGMLFLCNIGAVHAAKEEAYYCTCQLEITGSEDPNGDPTIGACTDTFGLPGNIPVKDTANFGWIQYQLGPLETDQKEINLGGTLNQGYAQFLVQKKNCFPIKFRDENGVVRQTLDNRPLVLGKSFCEGGMAFIGKETYSRLARFNGDIDGHNYDGYYNVSFRECKFEKLLLSNIPDPSEKKDESDQTTQPNLTGGFTFPGSLAKVPAQSLDKFIGRGINGSLLTMGSIALIMFIYGGVLYMTAGGNQNREHKALLTLAWTGIGIVTILSSYVIVQFIFEAFK</sequence>
<dbReference type="Pfam" id="PF18895">
    <property type="entry name" value="T4SS_pilin"/>
    <property type="match status" value="1"/>
</dbReference>
<evidence type="ECO:0000313" key="4">
    <source>
        <dbReference type="Proteomes" id="UP000229600"/>
    </source>
</evidence>
<keyword evidence="1" id="KW-1133">Transmembrane helix</keyword>
<feature type="transmembrane region" description="Helical" evidence="1">
    <location>
        <begin position="238"/>
        <end position="257"/>
    </location>
</feature>
<dbReference type="Proteomes" id="UP000229600">
    <property type="component" value="Unassembled WGS sequence"/>
</dbReference>